<organism evidence="1 2">
    <name type="scientific">Mycena metata</name>
    <dbReference type="NCBI Taxonomy" id="1033252"/>
    <lineage>
        <taxon>Eukaryota</taxon>
        <taxon>Fungi</taxon>
        <taxon>Dikarya</taxon>
        <taxon>Basidiomycota</taxon>
        <taxon>Agaricomycotina</taxon>
        <taxon>Agaricomycetes</taxon>
        <taxon>Agaricomycetidae</taxon>
        <taxon>Agaricales</taxon>
        <taxon>Marasmiineae</taxon>
        <taxon>Mycenaceae</taxon>
        <taxon>Mycena</taxon>
    </lineage>
</organism>
<dbReference type="Gene3D" id="3.80.10.10">
    <property type="entry name" value="Ribonuclease Inhibitor"/>
    <property type="match status" value="1"/>
</dbReference>
<gene>
    <name evidence="1" type="ORF">B0H16DRAFT_1881795</name>
</gene>
<comment type="caution">
    <text evidence="1">The sequence shown here is derived from an EMBL/GenBank/DDBJ whole genome shotgun (WGS) entry which is preliminary data.</text>
</comment>
<sequence>MALPAEISNLIFDECISDKALLATWGLVSKNHLVASRFHLFSAVRLDNLNAHGFAEILDAPSCDISHLLQRLTLSSRSLGRASEWSWFPYVVPRLPAFPNLTTLCLHNSKFVLTEDARIHLHSILPAVTTLEIVNFPFAYPMAAIEFACGFPALEALTFFPKPSLPTLALGSGSGPQARMPGSLRTLALRCSVDEQPNWLLVALGQAHAPALTSLRVREAGARDFPVLARALARQGASLESLALDFADTIVEVAFLRNYLLEGNRSLRRLELALGSNEMVELCVLVLSHITSPVLQEVVFDIWIDPKKFRRHPWERLDAAIVQGPSAMRSVELRVGTLIRWAPLARAIRKRMSMCDELGILRIRIDDEDEC</sequence>
<reference evidence="1" key="1">
    <citation type="submission" date="2023-03" db="EMBL/GenBank/DDBJ databases">
        <title>Massive genome expansion in bonnet fungi (Mycena s.s.) driven by repeated elements and novel gene families across ecological guilds.</title>
        <authorList>
            <consortium name="Lawrence Berkeley National Laboratory"/>
            <person name="Harder C.B."/>
            <person name="Miyauchi S."/>
            <person name="Viragh M."/>
            <person name="Kuo A."/>
            <person name="Thoen E."/>
            <person name="Andreopoulos B."/>
            <person name="Lu D."/>
            <person name="Skrede I."/>
            <person name="Drula E."/>
            <person name="Henrissat B."/>
            <person name="Morin E."/>
            <person name="Kohler A."/>
            <person name="Barry K."/>
            <person name="LaButti K."/>
            <person name="Morin E."/>
            <person name="Salamov A."/>
            <person name="Lipzen A."/>
            <person name="Mereny Z."/>
            <person name="Hegedus B."/>
            <person name="Baldrian P."/>
            <person name="Stursova M."/>
            <person name="Weitz H."/>
            <person name="Taylor A."/>
            <person name="Grigoriev I.V."/>
            <person name="Nagy L.G."/>
            <person name="Martin F."/>
            <person name="Kauserud H."/>
        </authorList>
    </citation>
    <scope>NUCLEOTIDE SEQUENCE</scope>
    <source>
        <strain evidence="1">CBHHK182m</strain>
    </source>
</reference>
<name>A0AAD7JQW7_9AGAR</name>
<accession>A0AAD7JQW7</accession>
<evidence type="ECO:0000313" key="2">
    <source>
        <dbReference type="Proteomes" id="UP001215598"/>
    </source>
</evidence>
<dbReference type="InterPro" id="IPR032675">
    <property type="entry name" value="LRR_dom_sf"/>
</dbReference>
<dbReference type="SUPFAM" id="SSF52047">
    <property type="entry name" value="RNI-like"/>
    <property type="match status" value="1"/>
</dbReference>
<evidence type="ECO:0000313" key="1">
    <source>
        <dbReference type="EMBL" id="KAJ7769984.1"/>
    </source>
</evidence>
<evidence type="ECO:0008006" key="3">
    <source>
        <dbReference type="Google" id="ProtNLM"/>
    </source>
</evidence>
<proteinExistence type="predicted"/>
<dbReference type="Proteomes" id="UP001215598">
    <property type="component" value="Unassembled WGS sequence"/>
</dbReference>
<dbReference type="AlphaFoldDB" id="A0AAD7JQW7"/>
<protein>
    <recommendedName>
        <fullName evidence="3">F-box domain-containing protein</fullName>
    </recommendedName>
</protein>
<keyword evidence="2" id="KW-1185">Reference proteome</keyword>
<dbReference type="EMBL" id="JARKIB010000017">
    <property type="protein sequence ID" value="KAJ7769984.1"/>
    <property type="molecule type" value="Genomic_DNA"/>
</dbReference>